<keyword evidence="1" id="KW-1133">Transmembrane helix</keyword>
<gene>
    <name evidence="2" type="ORF">DFR28_10613</name>
</gene>
<comment type="caution">
    <text evidence="2">The sequence shown here is derived from an EMBL/GenBank/DDBJ whole genome shotgun (WGS) entry which is preliminary data.</text>
</comment>
<protein>
    <submittedName>
        <fullName evidence="2">Uncharacterized protein</fullName>
    </submittedName>
</protein>
<dbReference type="RefSeq" id="WP_147251044.1">
    <property type="nucleotide sequence ID" value="NZ_QNRT01000006.1"/>
</dbReference>
<feature type="transmembrane region" description="Helical" evidence="1">
    <location>
        <begin position="67"/>
        <end position="85"/>
    </location>
</feature>
<keyword evidence="1" id="KW-0472">Membrane</keyword>
<dbReference type="InParanoid" id="A0A395JFS3"/>
<accession>A0A395JFS3</accession>
<evidence type="ECO:0000256" key="1">
    <source>
        <dbReference type="SAM" id="Phobius"/>
    </source>
</evidence>
<dbReference type="EMBL" id="QNRT01000006">
    <property type="protein sequence ID" value="RBP48528.1"/>
    <property type="molecule type" value="Genomic_DNA"/>
</dbReference>
<reference evidence="2 3" key="1">
    <citation type="submission" date="2018-06" db="EMBL/GenBank/DDBJ databases">
        <title>Genomic Encyclopedia of Type Strains, Phase IV (KMG-IV): sequencing the most valuable type-strain genomes for metagenomic binning, comparative biology and taxonomic classification.</title>
        <authorList>
            <person name="Goeker M."/>
        </authorList>
    </citation>
    <scope>NUCLEOTIDE SEQUENCE [LARGE SCALE GENOMIC DNA]</scope>
    <source>
        <strain evidence="2 3">DSM 24032</strain>
    </source>
</reference>
<evidence type="ECO:0000313" key="3">
    <source>
        <dbReference type="Proteomes" id="UP000253083"/>
    </source>
</evidence>
<evidence type="ECO:0000313" key="2">
    <source>
        <dbReference type="EMBL" id="RBP48528.1"/>
    </source>
</evidence>
<dbReference type="AlphaFoldDB" id="A0A395JFS3"/>
<dbReference type="Proteomes" id="UP000253083">
    <property type="component" value="Unassembled WGS sequence"/>
</dbReference>
<sequence length="113" mass="12857">MPQPHRRLIVLLAAMPLIPEGIALLHLLLNGGLDWPMRWNNEVVAWTLMLSSFALASLFLAMRFKQYVLAVLPVTSLMFVLLLFVDDSAEPSSKSDAAELELVGFWFQQWSDW</sequence>
<name>A0A395JFS3_9GAMM</name>
<keyword evidence="3" id="KW-1185">Reference proteome</keyword>
<proteinExistence type="predicted"/>
<organism evidence="2 3">
    <name type="scientific">Arenicella xantha</name>
    <dbReference type="NCBI Taxonomy" id="644221"/>
    <lineage>
        <taxon>Bacteria</taxon>
        <taxon>Pseudomonadati</taxon>
        <taxon>Pseudomonadota</taxon>
        <taxon>Gammaproteobacteria</taxon>
        <taxon>Arenicellales</taxon>
        <taxon>Arenicellaceae</taxon>
        <taxon>Arenicella</taxon>
    </lineage>
</organism>
<keyword evidence="1" id="KW-0812">Transmembrane</keyword>
<feature type="transmembrane region" description="Helical" evidence="1">
    <location>
        <begin position="43"/>
        <end position="60"/>
    </location>
</feature>